<dbReference type="EMBL" id="QWLB01000004">
    <property type="protein sequence ID" value="RIH93599.1"/>
    <property type="molecule type" value="Genomic_DNA"/>
</dbReference>
<dbReference type="RefSeq" id="WP_170146373.1">
    <property type="nucleotide sequence ID" value="NZ_BJXM01000009.1"/>
</dbReference>
<accession>A0A399FDS0</accession>
<name>A0A399FDS0_9DEIN</name>
<keyword evidence="1" id="KW-0812">Transmembrane</keyword>
<sequence>MGGIRPFLGWTAAALLVGGLLYLAQSQGIFHTSFPVWALGMVLVWALGFINLLARGPR</sequence>
<keyword evidence="1" id="KW-0472">Membrane</keyword>
<proteinExistence type="predicted"/>
<feature type="transmembrane region" description="Helical" evidence="1">
    <location>
        <begin position="36"/>
        <end position="54"/>
    </location>
</feature>
<keyword evidence="3" id="KW-1185">Reference proteome</keyword>
<evidence type="ECO:0000313" key="3">
    <source>
        <dbReference type="Proteomes" id="UP000266178"/>
    </source>
</evidence>
<evidence type="ECO:0000313" key="2">
    <source>
        <dbReference type="EMBL" id="RIH93599.1"/>
    </source>
</evidence>
<evidence type="ECO:0000256" key="1">
    <source>
        <dbReference type="SAM" id="Phobius"/>
    </source>
</evidence>
<reference evidence="2 3" key="1">
    <citation type="submission" date="2018-08" db="EMBL/GenBank/DDBJ databases">
        <title>Meiothermus granaticius genome AF-68 sequencing project.</title>
        <authorList>
            <person name="Da Costa M.S."/>
            <person name="Albuquerque L."/>
            <person name="Raposo P."/>
            <person name="Froufe H.J.C."/>
            <person name="Barroso C.S."/>
            <person name="Egas C."/>
        </authorList>
    </citation>
    <scope>NUCLEOTIDE SEQUENCE [LARGE SCALE GENOMIC DNA]</scope>
    <source>
        <strain evidence="2 3">AF-68</strain>
    </source>
</reference>
<dbReference type="AlphaFoldDB" id="A0A399FDS0"/>
<protein>
    <submittedName>
        <fullName evidence="2">Uncharacterized protein</fullName>
    </submittedName>
</protein>
<dbReference type="Proteomes" id="UP000266178">
    <property type="component" value="Unassembled WGS sequence"/>
</dbReference>
<comment type="caution">
    <text evidence="2">The sequence shown here is derived from an EMBL/GenBank/DDBJ whole genome shotgun (WGS) entry which is preliminary data.</text>
</comment>
<organism evidence="2 3">
    <name type="scientific">Meiothermus granaticius NBRC 107808</name>
    <dbReference type="NCBI Taxonomy" id="1227551"/>
    <lineage>
        <taxon>Bacteria</taxon>
        <taxon>Thermotogati</taxon>
        <taxon>Deinococcota</taxon>
        <taxon>Deinococci</taxon>
        <taxon>Thermales</taxon>
        <taxon>Thermaceae</taxon>
        <taxon>Meiothermus</taxon>
    </lineage>
</organism>
<keyword evidence="1" id="KW-1133">Transmembrane helix</keyword>
<gene>
    <name evidence="2" type="ORF">Mgrana_00423</name>
</gene>